<keyword evidence="1" id="KW-1133">Transmembrane helix</keyword>
<dbReference type="Pfam" id="PF09604">
    <property type="entry name" value="Potass_KdpF"/>
    <property type="match status" value="1"/>
</dbReference>
<accession>B4VWZ0</accession>
<name>B4VWZ0_9CYAN</name>
<dbReference type="RefSeq" id="WP_006103202.1">
    <property type="nucleotide sequence ID" value="NZ_DS989857.1"/>
</dbReference>
<proteinExistence type="predicted"/>
<dbReference type="OrthoDB" id="427758at2"/>
<evidence type="ECO:0000313" key="3">
    <source>
        <dbReference type="Proteomes" id="UP000003835"/>
    </source>
</evidence>
<dbReference type="InterPro" id="IPR011726">
    <property type="entry name" value="KdpF"/>
</dbReference>
<dbReference type="HOGENOM" id="CLU_183857_0_0_3"/>
<dbReference type="GO" id="GO:0008556">
    <property type="term" value="F:P-type potassium transmembrane transporter activity"/>
    <property type="evidence" value="ECO:0007669"/>
    <property type="project" value="InterPro"/>
</dbReference>
<evidence type="ECO:0000313" key="2">
    <source>
        <dbReference type="EMBL" id="EDX73498.1"/>
    </source>
</evidence>
<protein>
    <submittedName>
        <fullName evidence="2">K+-transporting ATPase, F subunit, putative</fullName>
        <ecNumber evidence="2">3.6.3.12</ecNumber>
    </submittedName>
</protein>
<dbReference type="eggNOG" id="ENOG5032ZP3">
    <property type="taxonomic scope" value="Bacteria"/>
</dbReference>
<dbReference type="STRING" id="118168.MC7420_3672"/>
<organism evidence="2 3">
    <name type="scientific">Coleofasciculus chthonoplastes PCC 7420</name>
    <dbReference type="NCBI Taxonomy" id="118168"/>
    <lineage>
        <taxon>Bacteria</taxon>
        <taxon>Bacillati</taxon>
        <taxon>Cyanobacteriota</taxon>
        <taxon>Cyanophyceae</taxon>
        <taxon>Coleofasciculales</taxon>
        <taxon>Coleofasciculaceae</taxon>
        <taxon>Coleofasciculus</taxon>
    </lineage>
</organism>
<gene>
    <name evidence="2" type="ORF">MC7420_3672</name>
</gene>
<keyword evidence="1" id="KW-0472">Membrane</keyword>
<sequence>MKPGKDLNEIVPRDVSELIELVQEQWQGNRLPIQLFLLMCLNLAIAPAVYATTGDEITRQAAYAIGLLGIVTLGLSVYLFVVIFQPERF</sequence>
<keyword evidence="1" id="KW-0812">Transmembrane</keyword>
<evidence type="ECO:0000256" key="1">
    <source>
        <dbReference type="SAM" id="Phobius"/>
    </source>
</evidence>
<keyword evidence="2" id="KW-0378">Hydrolase</keyword>
<dbReference type="EMBL" id="DS989857">
    <property type="protein sequence ID" value="EDX73498.1"/>
    <property type="molecule type" value="Genomic_DNA"/>
</dbReference>
<dbReference type="EC" id="3.6.3.12" evidence="2"/>
<dbReference type="AlphaFoldDB" id="B4VWZ0"/>
<dbReference type="GO" id="GO:0005886">
    <property type="term" value="C:plasma membrane"/>
    <property type="evidence" value="ECO:0007669"/>
    <property type="project" value="InterPro"/>
</dbReference>
<keyword evidence="3" id="KW-1185">Reference proteome</keyword>
<dbReference type="GO" id="GO:0016787">
    <property type="term" value="F:hydrolase activity"/>
    <property type="evidence" value="ECO:0007669"/>
    <property type="project" value="UniProtKB-KW"/>
</dbReference>
<feature type="transmembrane region" description="Helical" evidence="1">
    <location>
        <begin position="31"/>
        <end position="50"/>
    </location>
</feature>
<reference evidence="2 3" key="1">
    <citation type="submission" date="2008-07" db="EMBL/GenBank/DDBJ databases">
        <authorList>
            <person name="Tandeau de Marsac N."/>
            <person name="Ferriera S."/>
            <person name="Johnson J."/>
            <person name="Kravitz S."/>
            <person name="Beeson K."/>
            <person name="Sutton G."/>
            <person name="Rogers Y.-H."/>
            <person name="Friedman R."/>
            <person name="Frazier M."/>
            <person name="Venter J.C."/>
        </authorList>
    </citation>
    <scope>NUCLEOTIDE SEQUENCE [LARGE SCALE GENOMIC DNA]</scope>
    <source>
        <strain evidence="2 3">PCC 7420</strain>
    </source>
</reference>
<feature type="transmembrane region" description="Helical" evidence="1">
    <location>
        <begin position="62"/>
        <end position="84"/>
    </location>
</feature>
<dbReference type="Proteomes" id="UP000003835">
    <property type="component" value="Unassembled WGS sequence"/>
</dbReference>
<dbReference type="NCBIfam" id="TIGR02115">
    <property type="entry name" value="potass_kdpF"/>
    <property type="match status" value="1"/>
</dbReference>